<dbReference type="Gene3D" id="3.30.420.40">
    <property type="match status" value="1"/>
</dbReference>
<dbReference type="InterPro" id="IPR050273">
    <property type="entry name" value="GppA/Ppx_hydrolase"/>
</dbReference>
<dbReference type="PANTHER" id="PTHR30005:SF0">
    <property type="entry name" value="RETROGRADE REGULATION PROTEIN 2"/>
    <property type="match status" value="1"/>
</dbReference>
<dbReference type="OrthoDB" id="9793035at2"/>
<dbReference type="InterPro" id="IPR003695">
    <property type="entry name" value="Ppx_GppA_N"/>
</dbReference>
<gene>
    <name evidence="2" type="ORF">DX908_00685</name>
</gene>
<proteinExistence type="predicted"/>
<keyword evidence="3" id="KW-1185">Reference proteome</keyword>
<evidence type="ECO:0000259" key="1">
    <source>
        <dbReference type="Pfam" id="PF02541"/>
    </source>
</evidence>
<protein>
    <submittedName>
        <fullName evidence="2">Ppx/GppA family phosphatase</fullName>
    </submittedName>
</protein>
<dbReference type="SUPFAM" id="SSF53067">
    <property type="entry name" value="Actin-like ATPase domain"/>
    <property type="match status" value="2"/>
</dbReference>
<evidence type="ECO:0000313" key="3">
    <source>
        <dbReference type="Proteomes" id="UP000264589"/>
    </source>
</evidence>
<accession>A0A371REP8</accession>
<dbReference type="Proteomes" id="UP000264589">
    <property type="component" value="Unassembled WGS sequence"/>
</dbReference>
<dbReference type="InParanoid" id="A0A371REP8"/>
<dbReference type="Gene3D" id="3.30.420.150">
    <property type="entry name" value="Exopolyphosphatase. Domain 2"/>
    <property type="match status" value="1"/>
</dbReference>
<dbReference type="GO" id="GO:0016462">
    <property type="term" value="F:pyrophosphatase activity"/>
    <property type="evidence" value="ECO:0007669"/>
    <property type="project" value="TreeGrafter"/>
</dbReference>
<dbReference type="PANTHER" id="PTHR30005">
    <property type="entry name" value="EXOPOLYPHOSPHATASE"/>
    <property type="match status" value="1"/>
</dbReference>
<dbReference type="Pfam" id="PF02541">
    <property type="entry name" value="Ppx-GppA"/>
    <property type="match status" value="1"/>
</dbReference>
<feature type="domain" description="Ppx/GppA phosphatase N-terminal" evidence="1">
    <location>
        <begin position="40"/>
        <end position="332"/>
    </location>
</feature>
<dbReference type="FunCoup" id="A0A371REP8">
    <property type="interactions" value="314"/>
</dbReference>
<sequence>MTAPTKTHGLPNRQLAPAFSAIDLGTNNCRLLVAVPQKAGFRVIDAFSQIVRLGEGLTRSGELAEAAMDRTIGALKLCADKIAARQVLSMRNIATEACRAAANGETFLERIAEETGLQFDIVTAEEEASLSVRGCTDLIDPAAKAVLVFDIGGGSTELSWLRIHPNGTGNPDFETVAWVSLPMGVVSVAESHIEVELTAEQYDTLAGRVMSLLQAVDVPDDIKAAFAAGEAHLIGTSGTVTSMAGVHLRLDTYSRRAVDGLWMGADEARRVAELLRRMYIEDRALSPCIGRERADLVVGGCAILEGILRAWPTDRIRVGDRGLREGLLLDLIAKWRNANSVA</sequence>
<reference evidence="2 3" key="1">
    <citation type="submission" date="2018-08" db="EMBL/GenBank/DDBJ databases">
        <title>Parvularcula sp. SM1705, isolated from surface water of the South Sea China.</title>
        <authorList>
            <person name="Sun L."/>
        </authorList>
    </citation>
    <scope>NUCLEOTIDE SEQUENCE [LARGE SCALE GENOMIC DNA]</scope>
    <source>
        <strain evidence="2 3">SM1705</strain>
    </source>
</reference>
<dbReference type="AlphaFoldDB" id="A0A371REP8"/>
<organism evidence="2 3">
    <name type="scientific">Parvularcula marina</name>
    <dbReference type="NCBI Taxonomy" id="2292771"/>
    <lineage>
        <taxon>Bacteria</taxon>
        <taxon>Pseudomonadati</taxon>
        <taxon>Pseudomonadota</taxon>
        <taxon>Alphaproteobacteria</taxon>
        <taxon>Parvularculales</taxon>
        <taxon>Parvularculaceae</taxon>
        <taxon>Parvularcula</taxon>
    </lineage>
</organism>
<dbReference type="InterPro" id="IPR043129">
    <property type="entry name" value="ATPase_NBD"/>
</dbReference>
<dbReference type="EMBL" id="QUQO01000001">
    <property type="protein sequence ID" value="RFB03927.1"/>
    <property type="molecule type" value="Genomic_DNA"/>
</dbReference>
<name>A0A371REP8_9PROT</name>
<dbReference type="CDD" id="cd24054">
    <property type="entry name" value="ASKHA_NBD_AaPPX-GppA_MtPPX2-like"/>
    <property type="match status" value="1"/>
</dbReference>
<evidence type="ECO:0000313" key="2">
    <source>
        <dbReference type="EMBL" id="RFB03927.1"/>
    </source>
</evidence>
<dbReference type="RefSeq" id="WP_116390555.1">
    <property type="nucleotide sequence ID" value="NZ_QUQO01000001.1"/>
</dbReference>
<comment type="caution">
    <text evidence="2">The sequence shown here is derived from an EMBL/GenBank/DDBJ whole genome shotgun (WGS) entry which is preliminary data.</text>
</comment>